<dbReference type="AlphaFoldDB" id="A0A0L6UHW4"/>
<reference evidence="2 3" key="1">
    <citation type="submission" date="2015-08" db="EMBL/GenBank/DDBJ databases">
        <title>Next Generation Sequencing and Analysis of the Genome of Puccinia sorghi L Schw, the Causal Agent of Maize Common Rust.</title>
        <authorList>
            <person name="Rochi L."/>
            <person name="Burguener G."/>
            <person name="Darino M."/>
            <person name="Turjanski A."/>
            <person name="Kreff E."/>
            <person name="Dieguez M.J."/>
            <person name="Sacco F."/>
        </authorList>
    </citation>
    <scope>NUCLEOTIDE SEQUENCE [LARGE SCALE GENOMIC DNA]</scope>
    <source>
        <strain evidence="2 3">RO10H11247</strain>
    </source>
</reference>
<organism evidence="2 3">
    <name type="scientific">Puccinia sorghi</name>
    <dbReference type="NCBI Taxonomy" id="27349"/>
    <lineage>
        <taxon>Eukaryota</taxon>
        <taxon>Fungi</taxon>
        <taxon>Dikarya</taxon>
        <taxon>Basidiomycota</taxon>
        <taxon>Pucciniomycotina</taxon>
        <taxon>Pucciniomycetes</taxon>
        <taxon>Pucciniales</taxon>
        <taxon>Pucciniaceae</taxon>
        <taxon>Puccinia</taxon>
    </lineage>
</organism>
<comment type="caution">
    <text evidence="2">The sequence shown here is derived from an EMBL/GenBank/DDBJ whole genome shotgun (WGS) entry which is preliminary data.</text>
</comment>
<protein>
    <submittedName>
        <fullName evidence="2">Uncharacterized protein</fullName>
    </submittedName>
</protein>
<evidence type="ECO:0000256" key="1">
    <source>
        <dbReference type="SAM" id="MobiDB-lite"/>
    </source>
</evidence>
<gene>
    <name evidence="2" type="ORF">VP01_5872g1</name>
</gene>
<proteinExistence type="predicted"/>
<feature type="region of interest" description="Disordered" evidence="1">
    <location>
        <begin position="1"/>
        <end position="25"/>
    </location>
</feature>
<dbReference type="EMBL" id="LAVV01011132">
    <property type="protein sequence ID" value="KNZ48154.1"/>
    <property type="molecule type" value="Genomic_DNA"/>
</dbReference>
<sequence length="106" mass="12056">MASTKKKIRHSNSISRTVSTDAYSSNATKKNLQWTGTIEKSALKLYSAAVHQMLAKKLNKEFIVLDFTINWCKSKLSQLKYDAFMALVGMRLGMKLRHQTRCGRNS</sequence>
<feature type="compositionally biased region" description="Polar residues" evidence="1">
    <location>
        <begin position="11"/>
        <end position="25"/>
    </location>
</feature>
<evidence type="ECO:0000313" key="3">
    <source>
        <dbReference type="Proteomes" id="UP000037035"/>
    </source>
</evidence>
<evidence type="ECO:0000313" key="2">
    <source>
        <dbReference type="EMBL" id="KNZ48154.1"/>
    </source>
</evidence>
<accession>A0A0L6UHW4</accession>
<dbReference type="Proteomes" id="UP000037035">
    <property type="component" value="Unassembled WGS sequence"/>
</dbReference>
<dbReference type="VEuPathDB" id="FungiDB:VP01_5872g1"/>
<keyword evidence="3" id="KW-1185">Reference proteome</keyword>
<feature type="compositionally biased region" description="Basic residues" evidence="1">
    <location>
        <begin position="1"/>
        <end position="10"/>
    </location>
</feature>
<name>A0A0L6UHW4_9BASI</name>